<evidence type="ECO:0000256" key="8">
    <source>
        <dbReference type="ARBA" id="ARBA00022777"/>
    </source>
</evidence>
<keyword evidence="14" id="KW-0175">Coiled coil</keyword>
<dbReference type="GO" id="GO:0005886">
    <property type="term" value="C:plasma membrane"/>
    <property type="evidence" value="ECO:0007669"/>
    <property type="project" value="UniProtKB-SubCell"/>
</dbReference>
<accession>A0A4Y5SQN5</accession>
<evidence type="ECO:0000256" key="5">
    <source>
        <dbReference type="ARBA" id="ARBA00022679"/>
    </source>
</evidence>
<dbReference type="InterPro" id="IPR003856">
    <property type="entry name" value="LPS_length_determ_N"/>
</dbReference>
<geneLocation type="plasmid" evidence="18 19">
    <name>unnamed8</name>
</geneLocation>
<dbReference type="AlphaFoldDB" id="A0A4Y5SQN5"/>
<evidence type="ECO:0000313" key="19">
    <source>
        <dbReference type="Proteomes" id="UP000296374"/>
    </source>
</evidence>
<proteinExistence type="inferred from homology"/>
<keyword evidence="4" id="KW-0997">Cell inner membrane</keyword>
<keyword evidence="5" id="KW-0808">Transferase</keyword>
<evidence type="ECO:0000256" key="11">
    <source>
        <dbReference type="ARBA" id="ARBA00023136"/>
    </source>
</evidence>
<feature type="domain" description="AAA" evidence="17">
    <location>
        <begin position="560"/>
        <end position="676"/>
    </location>
</feature>
<protein>
    <submittedName>
        <fullName evidence="18">Uncharacterized protein</fullName>
    </submittedName>
</protein>
<comment type="catalytic activity">
    <reaction evidence="13">
        <text>L-tyrosyl-[protein] + ATP = O-phospho-L-tyrosyl-[protein] + ADP + H(+)</text>
        <dbReference type="Rhea" id="RHEA:10596"/>
        <dbReference type="Rhea" id="RHEA-COMP:10136"/>
        <dbReference type="Rhea" id="RHEA-COMP:20101"/>
        <dbReference type="ChEBI" id="CHEBI:15378"/>
        <dbReference type="ChEBI" id="CHEBI:30616"/>
        <dbReference type="ChEBI" id="CHEBI:46858"/>
        <dbReference type="ChEBI" id="CHEBI:61978"/>
        <dbReference type="ChEBI" id="CHEBI:456216"/>
    </reaction>
</comment>
<keyword evidence="3" id="KW-1003">Cell membrane</keyword>
<evidence type="ECO:0000256" key="9">
    <source>
        <dbReference type="ARBA" id="ARBA00022840"/>
    </source>
</evidence>
<dbReference type="Proteomes" id="UP000296374">
    <property type="component" value="Plasmid unnamed8"/>
</dbReference>
<feature type="domain" description="Polysaccharide chain length determinant N-terminal" evidence="16">
    <location>
        <begin position="45"/>
        <end position="132"/>
    </location>
</feature>
<organism evidence="18 19">
    <name type="scientific">Paracoccus liaowanqingii</name>
    <dbReference type="NCBI Taxonomy" id="2560053"/>
    <lineage>
        <taxon>Bacteria</taxon>
        <taxon>Pseudomonadati</taxon>
        <taxon>Pseudomonadota</taxon>
        <taxon>Alphaproteobacteria</taxon>
        <taxon>Rhodobacterales</taxon>
        <taxon>Paracoccaceae</taxon>
        <taxon>Paracoccus</taxon>
    </lineage>
</organism>
<evidence type="ECO:0000313" key="18">
    <source>
        <dbReference type="EMBL" id="QDA35807.1"/>
    </source>
</evidence>
<dbReference type="SUPFAM" id="SSF52540">
    <property type="entry name" value="P-loop containing nucleoside triphosphate hydrolases"/>
    <property type="match status" value="1"/>
</dbReference>
<keyword evidence="6 15" id="KW-0812">Transmembrane</keyword>
<dbReference type="InterPro" id="IPR005702">
    <property type="entry name" value="Wzc-like_C"/>
</dbReference>
<evidence type="ECO:0000256" key="14">
    <source>
        <dbReference type="SAM" id="Coils"/>
    </source>
</evidence>
<sequence>MPIFAGKLAHEAHTRIRNMSQIEKISRVLAIPPIAEAKYARDDWLDVAALFRIIRRRAWLILLVGIVVIAAGLPLILISERTYTASTKILIDDPASAPIIAASPISKSEINLTTESERLLSRDIALQVIIELGIDTRPEFNPQLRPVSPLARARNALHARLAADSPEHEQTNATLARVFREFFGRLTIWRAPGSDVISVGFSSQDPELAAQVPNILVRTYLEERLGQSAARIQTAEDWLGARIDEQQQRLADALRAADVAKADSKVAFPDTLLAAEMLTRLSEAQRVNAKSRNEIEIKLAALEETEGTEERAATLNSPLVVRLQQDLDGERAGLAQLRSNGGVQQDETAFQSRIRDLEARLEAELTREERRLNASLIELEQNQVQSYSSLAEAQEALVETRRAEAQLEQMQRAVDNERSTLEGLELQRRALRAQAQLPATEIEILSPATVPLAADGRGRAFYLILLTMIAGLLALTAAFGVEMIDRSVRSREQLRGIPHLRIAGFLPALPWKFIRALPRILQCKDAEVFRDAVRSIILALDPAARGGMPPSILVTSPLPGEGKTTVAIAVATELAQAGTPVLLIDADLRHGTLAQRFGLDTGCGLRDVLTSTTSLEQAIKHDKSSGISLLPLGSSDGRYQIERNALKSLLRHAASIGYTVIFDGSPSLVTNESLVLASLVTRTLIVIRWGRTSVGAVEAAVERLSCHAEHDIDAVISQVDLKRQALYGYRDGGEFARSFRKYYARRC</sequence>
<keyword evidence="8" id="KW-0418">Kinase</keyword>
<dbReference type="InterPro" id="IPR027417">
    <property type="entry name" value="P-loop_NTPase"/>
</dbReference>
<dbReference type="PANTHER" id="PTHR32309">
    <property type="entry name" value="TYROSINE-PROTEIN KINASE"/>
    <property type="match status" value="1"/>
</dbReference>
<feature type="transmembrane region" description="Helical" evidence="15">
    <location>
        <begin position="58"/>
        <end position="78"/>
    </location>
</feature>
<keyword evidence="11 15" id="KW-0472">Membrane</keyword>
<evidence type="ECO:0000256" key="13">
    <source>
        <dbReference type="ARBA" id="ARBA00053015"/>
    </source>
</evidence>
<dbReference type="Pfam" id="PF13614">
    <property type="entry name" value="AAA_31"/>
    <property type="match status" value="1"/>
</dbReference>
<dbReference type="InterPro" id="IPR050445">
    <property type="entry name" value="Bact_polysacc_biosynth/exp"/>
</dbReference>
<gene>
    <name evidence="18" type="ORF">E4191_16735</name>
</gene>
<keyword evidence="9" id="KW-0067">ATP-binding</keyword>
<feature type="coiled-coil region" evidence="14">
    <location>
        <begin position="358"/>
        <end position="434"/>
    </location>
</feature>
<keyword evidence="12" id="KW-0829">Tyrosine-protein kinase</keyword>
<dbReference type="CDD" id="cd05387">
    <property type="entry name" value="BY-kinase"/>
    <property type="match status" value="1"/>
</dbReference>
<reference evidence="19" key="1">
    <citation type="submission" date="2019-05" db="EMBL/GenBank/DDBJ databases">
        <title>Tamlana fucoidanivorans sp. nov., isolated from the surface of algae collected from Fujian province in China.</title>
        <authorList>
            <person name="Li J."/>
        </authorList>
    </citation>
    <scope>NUCLEOTIDE SEQUENCE [LARGE SCALE GENOMIC DNA]</scope>
    <source>
        <strain evidence="19">2251</strain>
        <plasmid evidence="19">unnamed8</plasmid>
    </source>
</reference>
<feature type="transmembrane region" description="Helical" evidence="15">
    <location>
        <begin position="460"/>
        <end position="481"/>
    </location>
</feature>
<keyword evidence="18" id="KW-0614">Plasmid</keyword>
<evidence type="ECO:0000256" key="10">
    <source>
        <dbReference type="ARBA" id="ARBA00022989"/>
    </source>
</evidence>
<comment type="subcellular location">
    <subcellularLocation>
        <location evidence="1">Cell inner membrane</location>
        <topology evidence="1">Multi-pass membrane protein</topology>
    </subcellularLocation>
</comment>
<name>A0A4Y5SQN5_9RHOB</name>
<evidence type="ECO:0000256" key="3">
    <source>
        <dbReference type="ARBA" id="ARBA00022475"/>
    </source>
</evidence>
<evidence type="ECO:0000256" key="2">
    <source>
        <dbReference type="ARBA" id="ARBA00008883"/>
    </source>
</evidence>
<dbReference type="Pfam" id="PF02706">
    <property type="entry name" value="Wzz"/>
    <property type="match status" value="1"/>
</dbReference>
<dbReference type="InterPro" id="IPR025669">
    <property type="entry name" value="AAA_dom"/>
</dbReference>
<dbReference type="EMBL" id="CP040759">
    <property type="protein sequence ID" value="QDA35807.1"/>
    <property type="molecule type" value="Genomic_DNA"/>
</dbReference>
<evidence type="ECO:0000259" key="16">
    <source>
        <dbReference type="Pfam" id="PF02706"/>
    </source>
</evidence>
<evidence type="ECO:0000256" key="6">
    <source>
        <dbReference type="ARBA" id="ARBA00022692"/>
    </source>
</evidence>
<evidence type="ECO:0000259" key="17">
    <source>
        <dbReference type="Pfam" id="PF13614"/>
    </source>
</evidence>
<keyword evidence="7" id="KW-0547">Nucleotide-binding</keyword>
<evidence type="ECO:0000256" key="1">
    <source>
        <dbReference type="ARBA" id="ARBA00004429"/>
    </source>
</evidence>
<evidence type="ECO:0000256" key="4">
    <source>
        <dbReference type="ARBA" id="ARBA00022519"/>
    </source>
</evidence>
<dbReference type="KEGG" id="plia:E4191_16735"/>
<keyword evidence="10 15" id="KW-1133">Transmembrane helix</keyword>
<evidence type="ECO:0000256" key="7">
    <source>
        <dbReference type="ARBA" id="ARBA00022741"/>
    </source>
</evidence>
<evidence type="ECO:0000256" key="15">
    <source>
        <dbReference type="SAM" id="Phobius"/>
    </source>
</evidence>
<dbReference type="PANTHER" id="PTHR32309:SF31">
    <property type="entry name" value="CAPSULAR EXOPOLYSACCHARIDE FAMILY"/>
    <property type="match status" value="1"/>
</dbReference>
<evidence type="ECO:0000256" key="12">
    <source>
        <dbReference type="ARBA" id="ARBA00023137"/>
    </source>
</evidence>
<dbReference type="Gene3D" id="3.40.50.300">
    <property type="entry name" value="P-loop containing nucleotide triphosphate hydrolases"/>
    <property type="match status" value="1"/>
</dbReference>
<comment type="similarity">
    <text evidence="2">Belongs to the etk/wzc family.</text>
</comment>